<protein>
    <submittedName>
        <fullName evidence="1">Uncharacterized protein</fullName>
    </submittedName>
</protein>
<comment type="caution">
    <text evidence="1">The sequence shown here is derived from an EMBL/GenBank/DDBJ whole genome shotgun (WGS) entry which is preliminary data.</text>
</comment>
<proteinExistence type="predicted"/>
<reference evidence="1 2" key="1">
    <citation type="journal article" date="2021" name="Sci. Rep.">
        <title>Genome sequencing of the multicellular alga Astrephomene provides insights into convergent evolution of germ-soma differentiation.</title>
        <authorList>
            <person name="Yamashita S."/>
            <person name="Yamamoto K."/>
            <person name="Matsuzaki R."/>
            <person name="Suzuki S."/>
            <person name="Yamaguchi H."/>
            <person name="Hirooka S."/>
            <person name="Minakuchi Y."/>
            <person name="Miyagishima S."/>
            <person name="Kawachi M."/>
            <person name="Toyoda A."/>
            <person name="Nozaki H."/>
        </authorList>
    </citation>
    <scope>NUCLEOTIDE SEQUENCE [LARGE SCALE GENOMIC DNA]</scope>
    <source>
        <strain evidence="1 2">NIES-4017</strain>
    </source>
</reference>
<dbReference type="EMBL" id="BMAR01000002">
    <property type="protein sequence ID" value="GFR41687.1"/>
    <property type="molecule type" value="Genomic_DNA"/>
</dbReference>
<gene>
    <name evidence="1" type="ORF">Agub_g2434</name>
</gene>
<dbReference type="AlphaFoldDB" id="A0AAD3DJ40"/>
<keyword evidence="2" id="KW-1185">Reference proteome</keyword>
<sequence length="103" mass="10229">AVTTIGTTTAVTTIGTTTAMTTIGTTTAVTTIGTTIAVTTTGTTTTTTTGVAMAAVAGDVICCSCAASNEAYAVRHKWGMPCGLWNGPDSQAVRPSGAEARRL</sequence>
<accession>A0AAD3DJ40</accession>
<evidence type="ECO:0000313" key="1">
    <source>
        <dbReference type="EMBL" id="GFR41687.1"/>
    </source>
</evidence>
<feature type="non-terminal residue" evidence="1">
    <location>
        <position position="1"/>
    </location>
</feature>
<organism evidence="1 2">
    <name type="scientific">Astrephomene gubernaculifera</name>
    <dbReference type="NCBI Taxonomy" id="47775"/>
    <lineage>
        <taxon>Eukaryota</taxon>
        <taxon>Viridiplantae</taxon>
        <taxon>Chlorophyta</taxon>
        <taxon>core chlorophytes</taxon>
        <taxon>Chlorophyceae</taxon>
        <taxon>CS clade</taxon>
        <taxon>Chlamydomonadales</taxon>
        <taxon>Astrephomenaceae</taxon>
        <taxon>Astrephomene</taxon>
    </lineage>
</organism>
<dbReference type="Proteomes" id="UP001054857">
    <property type="component" value="Unassembled WGS sequence"/>
</dbReference>
<evidence type="ECO:0000313" key="2">
    <source>
        <dbReference type="Proteomes" id="UP001054857"/>
    </source>
</evidence>
<name>A0AAD3DJ40_9CHLO</name>